<accession>A0A8S9PYZ9</accession>
<reference evidence="2" key="1">
    <citation type="submission" date="2019-12" db="EMBL/GenBank/DDBJ databases">
        <title>Genome sequencing and annotation of Brassica cretica.</title>
        <authorList>
            <person name="Studholme D.J."/>
            <person name="Sarris P."/>
        </authorList>
    </citation>
    <scope>NUCLEOTIDE SEQUENCE</scope>
    <source>
        <strain evidence="2">PFS-109/04</strain>
        <tissue evidence="2">Leaf</tissue>
    </source>
</reference>
<name>A0A8S9PYZ9_BRACR</name>
<organism evidence="2 3">
    <name type="scientific">Brassica cretica</name>
    <name type="common">Mustard</name>
    <dbReference type="NCBI Taxonomy" id="69181"/>
    <lineage>
        <taxon>Eukaryota</taxon>
        <taxon>Viridiplantae</taxon>
        <taxon>Streptophyta</taxon>
        <taxon>Embryophyta</taxon>
        <taxon>Tracheophyta</taxon>
        <taxon>Spermatophyta</taxon>
        <taxon>Magnoliopsida</taxon>
        <taxon>eudicotyledons</taxon>
        <taxon>Gunneridae</taxon>
        <taxon>Pentapetalae</taxon>
        <taxon>rosids</taxon>
        <taxon>malvids</taxon>
        <taxon>Brassicales</taxon>
        <taxon>Brassicaceae</taxon>
        <taxon>Brassiceae</taxon>
        <taxon>Brassica</taxon>
    </lineage>
</organism>
<dbReference type="AlphaFoldDB" id="A0A8S9PYZ9"/>
<evidence type="ECO:0000256" key="1">
    <source>
        <dbReference type="SAM" id="MobiDB-lite"/>
    </source>
</evidence>
<protein>
    <submittedName>
        <fullName evidence="2">Uncharacterized protein</fullName>
    </submittedName>
</protein>
<evidence type="ECO:0000313" key="2">
    <source>
        <dbReference type="EMBL" id="KAF3535077.1"/>
    </source>
</evidence>
<feature type="region of interest" description="Disordered" evidence="1">
    <location>
        <begin position="1"/>
        <end position="39"/>
    </location>
</feature>
<gene>
    <name evidence="2" type="ORF">F2Q69_00018354</name>
</gene>
<feature type="compositionally biased region" description="Basic and acidic residues" evidence="1">
    <location>
        <begin position="14"/>
        <end position="39"/>
    </location>
</feature>
<proteinExistence type="predicted"/>
<comment type="caution">
    <text evidence="2">The sequence shown here is derived from an EMBL/GenBank/DDBJ whole genome shotgun (WGS) entry which is preliminary data.</text>
</comment>
<evidence type="ECO:0000313" key="3">
    <source>
        <dbReference type="Proteomes" id="UP000712600"/>
    </source>
</evidence>
<dbReference type="EMBL" id="QGKX02001290">
    <property type="protein sequence ID" value="KAF3535077.1"/>
    <property type="molecule type" value="Genomic_DNA"/>
</dbReference>
<sequence length="53" mass="5687">MGEMGQIAGGFDGVRGRELGGGKPSREMGDDANDFVERDGRLSQHRTLLPLSL</sequence>
<dbReference type="Proteomes" id="UP000712600">
    <property type="component" value="Unassembled WGS sequence"/>
</dbReference>